<dbReference type="Pfam" id="PF15294">
    <property type="entry name" value="Leu_zip"/>
    <property type="match status" value="1"/>
</dbReference>
<keyword evidence="5 8" id="KW-0175">Coiled coil</keyword>
<evidence type="ECO:0000256" key="7">
    <source>
        <dbReference type="ARBA" id="ARBA00026004"/>
    </source>
</evidence>
<comment type="similarity">
    <text evidence="2">Belongs to the LZTFL1 family.</text>
</comment>
<evidence type="ECO:0000256" key="8">
    <source>
        <dbReference type="SAM" id="Coils"/>
    </source>
</evidence>
<accession>A0A8C3V2W5</accession>
<dbReference type="InterPro" id="IPR026157">
    <property type="entry name" value="LZTFL1"/>
</dbReference>
<dbReference type="GO" id="GO:1903565">
    <property type="term" value="P:negative regulation of protein localization to cilium"/>
    <property type="evidence" value="ECO:0007669"/>
    <property type="project" value="TreeGrafter"/>
</dbReference>
<evidence type="ECO:0000256" key="6">
    <source>
        <dbReference type="ARBA" id="ARBA00024898"/>
    </source>
</evidence>
<evidence type="ECO:0000313" key="9">
    <source>
        <dbReference type="Ensembl" id="ENSCUSP00005022236.1"/>
    </source>
</evidence>
<reference evidence="9" key="1">
    <citation type="submission" date="2020-10" db="EMBL/GenBank/DDBJ databases">
        <title>Catharus ustulatus (Swainson's thrush) genome, bCatUst1, primary haplotype v2.</title>
        <authorList>
            <person name="Delmore K."/>
            <person name="Vafadar M."/>
            <person name="Formenti G."/>
            <person name="Chow W."/>
            <person name="Pelan S."/>
            <person name="Howe K."/>
            <person name="Rhie A."/>
            <person name="Mountcastle J."/>
            <person name="Haase B."/>
            <person name="Fedrigo O."/>
            <person name="Jarvis E.D."/>
        </authorList>
    </citation>
    <scope>NUCLEOTIDE SEQUENCE [LARGE SCALE GENOMIC DNA]</scope>
</reference>
<dbReference type="PANTHER" id="PTHR21635:SF0">
    <property type="entry name" value="LEUCINE ZIPPER TRANSCRIPTION FACTOR-LIKE PROTEIN 1"/>
    <property type="match status" value="1"/>
</dbReference>
<comment type="function">
    <text evidence="6">Regulates ciliary localization of the BBSome complex. Together with the BBSome complex, controls SMO ciliary trafficking and contributes to the sonic hedgehog (SHH) pathway regulation. May play a role in neurite outgrowth. May have tumor suppressor function.</text>
</comment>
<dbReference type="Ensembl" id="ENSCUST00005023028.1">
    <property type="protein sequence ID" value="ENSCUSP00005022236.1"/>
    <property type="gene ID" value="ENSCUSG00005014042.1"/>
</dbReference>
<comment type="subunit">
    <text evidence="7">Self-associates. Interacts with BBS9; the interaction mediates the association of LZTL1 with the BBsome complex and regulates BBSome ciliary trafficking.</text>
</comment>
<sequence>MRFARFKRGMCLKTVDSCFQDLKDSRLVEETFTVDEVIDMLDGLQSVVHSEVESELINTTYTNVLLLRQLFSQAEKWYLKLQTDVSDLENRELLDQVAEFEKSEYTSSNKKVGFYFNQIIIKYHVEVFTNIFLFFNPKTVAHLQEENEKLKTRLRTIETQATAALDEKSKLEKSLRDLQMIQGDQKNNANQDITELENKVAALKSQFEKTLNDTTANQKFLEEDLVTTKHDLLKVQDQLSTAEKELEKKFQQTAAYRNMKEILTKKNEQIKDLRRRLSKYESED</sequence>
<reference evidence="9" key="3">
    <citation type="submission" date="2025-09" db="UniProtKB">
        <authorList>
            <consortium name="Ensembl"/>
        </authorList>
    </citation>
    <scope>IDENTIFICATION</scope>
</reference>
<protein>
    <recommendedName>
        <fullName evidence="3">Leucine zipper transcription factor-like protein 1</fullName>
    </recommendedName>
</protein>
<dbReference type="Proteomes" id="UP000694563">
    <property type="component" value="Chromosome 1"/>
</dbReference>
<feature type="coiled-coil region" evidence="8">
    <location>
        <begin position="140"/>
        <end position="283"/>
    </location>
</feature>
<keyword evidence="10" id="KW-1185">Reference proteome</keyword>
<evidence type="ECO:0000256" key="5">
    <source>
        <dbReference type="ARBA" id="ARBA00023054"/>
    </source>
</evidence>
<dbReference type="GO" id="GO:0005737">
    <property type="term" value="C:cytoplasm"/>
    <property type="evidence" value="ECO:0007669"/>
    <property type="project" value="UniProtKB-SubCell"/>
</dbReference>
<evidence type="ECO:0000256" key="1">
    <source>
        <dbReference type="ARBA" id="ARBA00004496"/>
    </source>
</evidence>
<evidence type="ECO:0000256" key="4">
    <source>
        <dbReference type="ARBA" id="ARBA00022490"/>
    </source>
</evidence>
<keyword evidence="4" id="KW-0963">Cytoplasm</keyword>
<gene>
    <name evidence="9" type="primary">LZTFL1</name>
</gene>
<reference evidence="9" key="2">
    <citation type="submission" date="2025-08" db="UniProtKB">
        <authorList>
            <consortium name="Ensembl"/>
        </authorList>
    </citation>
    <scope>IDENTIFICATION</scope>
</reference>
<name>A0A8C3V2W5_CATUS</name>
<evidence type="ECO:0000256" key="3">
    <source>
        <dbReference type="ARBA" id="ARBA00018920"/>
    </source>
</evidence>
<proteinExistence type="inferred from homology"/>
<comment type="subcellular location">
    <subcellularLocation>
        <location evidence="1">Cytoplasm</location>
    </subcellularLocation>
</comment>
<dbReference type="PANTHER" id="PTHR21635">
    <property type="entry name" value="LEUCINE ZIPPER TRANSCRIPTION FACTOR LIKE"/>
    <property type="match status" value="1"/>
</dbReference>
<evidence type="ECO:0000313" key="10">
    <source>
        <dbReference type="Proteomes" id="UP000694563"/>
    </source>
</evidence>
<dbReference type="AlphaFoldDB" id="A0A8C3V2W5"/>
<organism evidence="9 10">
    <name type="scientific">Catharus ustulatus</name>
    <name type="common">Russet-backed thrush</name>
    <name type="synonym">Hylocichla ustulatus</name>
    <dbReference type="NCBI Taxonomy" id="91951"/>
    <lineage>
        <taxon>Eukaryota</taxon>
        <taxon>Metazoa</taxon>
        <taxon>Chordata</taxon>
        <taxon>Craniata</taxon>
        <taxon>Vertebrata</taxon>
        <taxon>Euteleostomi</taxon>
        <taxon>Archelosauria</taxon>
        <taxon>Archosauria</taxon>
        <taxon>Dinosauria</taxon>
        <taxon>Saurischia</taxon>
        <taxon>Theropoda</taxon>
        <taxon>Coelurosauria</taxon>
        <taxon>Aves</taxon>
        <taxon>Neognathae</taxon>
        <taxon>Neoaves</taxon>
        <taxon>Telluraves</taxon>
        <taxon>Australaves</taxon>
        <taxon>Passeriformes</taxon>
        <taxon>Turdidae</taxon>
        <taxon>Catharus</taxon>
    </lineage>
</organism>
<evidence type="ECO:0000256" key="2">
    <source>
        <dbReference type="ARBA" id="ARBA00008868"/>
    </source>
</evidence>